<name>A0A976N1B6_9VIRU</name>
<reference evidence="2" key="1">
    <citation type="submission" date="2022-02" db="EMBL/GenBank/DDBJ databases">
        <title>Towards deciphering the DNA virus diversity associated with rodent species in the families Cricetidae and Heteromyidae.</title>
        <authorList>
            <person name="Lund M."/>
            <person name="Larsen B.B."/>
            <person name="Gryseels S."/>
            <person name="Kraberger S."/>
            <person name="Rowsey D.M."/>
            <person name="Steger L."/>
            <person name="Yule K.M."/>
            <person name="Upham N.S."/>
            <person name="Worobey M."/>
            <person name="Van Doorslaer K."/>
            <person name="Varsani A."/>
        </authorList>
    </citation>
    <scope>NUCLEOTIDE SEQUENCE</scope>
    <source>
        <strain evidence="2">UA08Rod_5667</strain>
    </source>
</reference>
<proteinExistence type="predicted"/>
<dbReference type="EMBL" id="OM869536">
    <property type="protein sequence ID" value="UPW41046.1"/>
    <property type="molecule type" value="Genomic_DNA"/>
</dbReference>
<evidence type="ECO:0000256" key="1">
    <source>
        <dbReference type="SAM" id="MobiDB-lite"/>
    </source>
</evidence>
<accession>A0A976N1B6</accession>
<feature type="compositionally biased region" description="Low complexity" evidence="1">
    <location>
        <begin position="150"/>
        <end position="167"/>
    </location>
</feature>
<evidence type="ECO:0000313" key="2">
    <source>
        <dbReference type="EMBL" id="UPW41046.1"/>
    </source>
</evidence>
<sequence length="176" mass="19682">MFNTQFSMKSRIFKNPGQPFKLTYQAAYDVNGTLQLYESGQEDLYDYIQSFKDSVDIHVILKRFAAGETDVLSQVQGFYADAADMPSTYQEVLNAVIAGETVFNQLPAEIKQKFGNSFSQWLVSFESPDFSVKMGWTKPDLTDSQVQDFSISSSTTTPTTTSPTNSSDVSVKEDLK</sequence>
<protein>
    <submittedName>
        <fullName evidence="2">Internal scaffolding protein</fullName>
    </submittedName>
</protein>
<dbReference type="Pfam" id="PF09675">
    <property type="entry name" value="Chlamy_scaf"/>
    <property type="match status" value="1"/>
</dbReference>
<organism evidence="2">
    <name type="scientific">Sigmofec virus UA08Rod_5667</name>
    <dbReference type="NCBI Taxonomy" id="2929435"/>
    <lineage>
        <taxon>Viruses</taxon>
        <taxon>Monodnaviria</taxon>
        <taxon>Sangervirae</taxon>
        <taxon>Phixviricota</taxon>
        <taxon>Malgrandaviricetes</taxon>
        <taxon>Petitvirales</taxon>
        <taxon>Microviridae</taxon>
    </lineage>
</organism>
<feature type="region of interest" description="Disordered" evidence="1">
    <location>
        <begin position="147"/>
        <end position="176"/>
    </location>
</feature>
<dbReference type="InterPro" id="IPR014131">
    <property type="entry name" value="Chlamydia_phage_Vp3"/>
</dbReference>